<protein>
    <recommendedName>
        <fullName evidence="1">Halobacterial output domain-containing protein</fullName>
    </recommendedName>
</protein>
<feature type="domain" description="Halobacterial output" evidence="1">
    <location>
        <begin position="15"/>
        <end position="85"/>
    </location>
</feature>
<organism evidence="2 3">
    <name type="scientific">Natrinema thermotolerans</name>
    <dbReference type="NCBI Taxonomy" id="121872"/>
    <lineage>
        <taxon>Archaea</taxon>
        <taxon>Methanobacteriati</taxon>
        <taxon>Methanobacteriota</taxon>
        <taxon>Stenosarchaea group</taxon>
        <taxon>Halobacteria</taxon>
        <taxon>Halobacteriales</taxon>
        <taxon>Natrialbaceae</taxon>
        <taxon>Natrinema</taxon>
    </lineage>
</organism>
<evidence type="ECO:0000259" key="1">
    <source>
        <dbReference type="Pfam" id="PF18545"/>
    </source>
</evidence>
<evidence type="ECO:0000313" key="2">
    <source>
        <dbReference type="EMBL" id="WMT09299.1"/>
    </source>
</evidence>
<evidence type="ECO:0000313" key="3">
    <source>
        <dbReference type="Proteomes" id="UP001224926"/>
    </source>
</evidence>
<dbReference type="InterPro" id="IPR040624">
    <property type="entry name" value="HalOD1"/>
</dbReference>
<proteinExistence type="predicted"/>
<dbReference type="Pfam" id="PF18545">
    <property type="entry name" value="HalOD1"/>
    <property type="match status" value="1"/>
</dbReference>
<reference evidence="2 3" key="1">
    <citation type="submission" date="2022-07" db="EMBL/GenBank/DDBJ databases">
        <title>Two temperate virus in Haloterrigena jeotgali A29.</title>
        <authorList>
            <person name="Deng X."/>
        </authorList>
    </citation>
    <scope>NUCLEOTIDE SEQUENCE [LARGE SCALE GENOMIC DNA]</scope>
    <source>
        <strain evidence="2 3">A29</strain>
    </source>
</reference>
<gene>
    <name evidence="2" type="ORF">NP511_06585</name>
</gene>
<dbReference type="AlphaFoldDB" id="A0AAF0PF42"/>
<accession>A0AAF0PF42</accession>
<dbReference type="EMBL" id="CP101873">
    <property type="protein sequence ID" value="WMT09299.1"/>
    <property type="molecule type" value="Genomic_DNA"/>
</dbReference>
<dbReference type="GeneID" id="84213592"/>
<dbReference type="RefSeq" id="WP_006650203.1">
    <property type="nucleotide sequence ID" value="NZ_CP101873.1"/>
</dbReference>
<dbReference type="Proteomes" id="UP001224926">
    <property type="component" value="Chromosome"/>
</dbReference>
<name>A0AAF0PF42_9EURY</name>
<dbReference type="GeneID" id="39861281"/>
<sequence length="102" mass="10795">MTNSSTGTGGDAVHETVSSAVVNVIATHRNVDPVDLPPLYEWIDPDAIDALFEPTRTGGPRHGRLEFDYDGQRVAVDCTDDVEISIDGASAAPSVSVRQSNA</sequence>
<keyword evidence="3" id="KW-1185">Reference proteome</keyword>